<comment type="caution">
    <text evidence="3">The sequence shown here is derived from an EMBL/GenBank/DDBJ whole genome shotgun (WGS) entry which is preliminary data.</text>
</comment>
<feature type="compositionally biased region" description="Basic and acidic residues" evidence="1">
    <location>
        <begin position="8"/>
        <end position="22"/>
    </location>
</feature>
<evidence type="ECO:0000313" key="3">
    <source>
        <dbReference type="EMBL" id="MQL94124.1"/>
    </source>
</evidence>
<keyword evidence="2" id="KW-0812">Transmembrane</keyword>
<feature type="compositionally biased region" description="Basic and acidic residues" evidence="1">
    <location>
        <begin position="42"/>
        <end position="71"/>
    </location>
</feature>
<keyword evidence="2" id="KW-0472">Membrane</keyword>
<dbReference type="OrthoDB" id="567237at2759"/>
<name>A0A843VLM1_COLES</name>
<proteinExistence type="predicted"/>
<evidence type="ECO:0000313" key="4">
    <source>
        <dbReference type="Proteomes" id="UP000652761"/>
    </source>
</evidence>
<gene>
    <name evidence="3" type="ORF">Taro_026777</name>
</gene>
<protein>
    <submittedName>
        <fullName evidence="3">Uncharacterized protein</fullName>
    </submittedName>
</protein>
<organism evidence="3 4">
    <name type="scientific">Colocasia esculenta</name>
    <name type="common">Wild taro</name>
    <name type="synonym">Arum esculentum</name>
    <dbReference type="NCBI Taxonomy" id="4460"/>
    <lineage>
        <taxon>Eukaryota</taxon>
        <taxon>Viridiplantae</taxon>
        <taxon>Streptophyta</taxon>
        <taxon>Embryophyta</taxon>
        <taxon>Tracheophyta</taxon>
        <taxon>Spermatophyta</taxon>
        <taxon>Magnoliopsida</taxon>
        <taxon>Liliopsida</taxon>
        <taxon>Araceae</taxon>
        <taxon>Aroideae</taxon>
        <taxon>Colocasieae</taxon>
        <taxon>Colocasia</taxon>
    </lineage>
</organism>
<dbReference type="EMBL" id="NMUH01001635">
    <property type="protein sequence ID" value="MQL94124.1"/>
    <property type="molecule type" value="Genomic_DNA"/>
</dbReference>
<feature type="transmembrane region" description="Helical" evidence="2">
    <location>
        <begin position="106"/>
        <end position="134"/>
    </location>
</feature>
<dbReference type="Proteomes" id="UP000652761">
    <property type="component" value="Unassembled WGS sequence"/>
</dbReference>
<evidence type="ECO:0000256" key="2">
    <source>
        <dbReference type="SAM" id="Phobius"/>
    </source>
</evidence>
<keyword evidence="4" id="KW-1185">Reference proteome</keyword>
<sequence>MRRPPVSRQRERALSGRRDNHHIAMGRPVATSARPNLRWRWRKEGNGDASRTKEANGTEETREEKKKRTEAVDATFPSPRRRTPRHPPRCCSSSALRRPLRSCGDLVAVILLYLGLTLSGCFISGRSVIVVVFGCRKLRVDLLRSYLTVGGRAAGSDRIAFAVGGACPAAGLDMEGGVSTEKKSSYTYWVREASVDAAPLPEPHKLSAEDVSKQAQQPPNTLGSVWNQLRHCYELDEAPDQGPPSIAWKDLFQLGTPWWGSYLQKN</sequence>
<keyword evidence="2" id="KW-1133">Transmembrane helix</keyword>
<reference evidence="3" key="1">
    <citation type="submission" date="2017-07" db="EMBL/GenBank/DDBJ databases">
        <title>Taro Niue Genome Assembly and Annotation.</title>
        <authorList>
            <person name="Atibalentja N."/>
            <person name="Keating K."/>
            <person name="Fields C.J."/>
        </authorList>
    </citation>
    <scope>NUCLEOTIDE SEQUENCE</scope>
    <source>
        <strain evidence="3">Niue_2</strain>
        <tissue evidence="3">Leaf</tissue>
    </source>
</reference>
<feature type="region of interest" description="Disordered" evidence="1">
    <location>
        <begin position="1"/>
        <end position="91"/>
    </location>
</feature>
<accession>A0A843VLM1</accession>
<evidence type="ECO:0000256" key="1">
    <source>
        <dbReference type="SAM" id="MobiDB-lite"/>
    </source>
</evidence>
<feature type="compositionally biased region" description="Basic residues" evidence="1">
    <location>
        <begin position="79"/>
        <end position="88"/>
    </location>
</feature>
<dbReference type="AlphaFoldDB" id="A0A843VLM1"/>